<protein>
    <submittedName>
        <fullName evidence="2">3-oxoacyl-ACP reductase</fullName>
    </submittedName>
</protein>
<dbReference type="RefSeq" id="WP_189990955.1">
    <property type="nucleotide sequence ID" value="NZ_BMZS01000006.1"/>
</dbReference>
<dbReference type="Pfam" id="PF13561">
    <property type="entry name" value="adh_short_C2"/>
    <property type="match status" value="1"/>
</dbReference>
<dbReference type="PANTHER" id="PTHR42879:SF2">
    <property type="entry name" value="3-OXOACYL-[ACYL-CARRIER-PROTEIN] REDUCTASE FABG"/>
    <property type="match status" value="1"/>
</dbReference>
<dbReference type="Gene3D" id="3.40.50.720">
    <property type="entry name" value="NAD(P)-binding Rossmann-like Domain"/>
    <property type="match status" value="1"/>
</dbReference>
<dbReference type="InterPro" id="IPR036291">
    <property type="entry name" value="NAD(P)-bd_dom_sf"/>
</dbReference>
<accession>A0A919CQN1</accession>
<dbReference type="PANTHER" id="PTHR42879">
    <property type="entry name" value="3-OXOACYL-(ACYL-CARRIER-PROTEIN) REDUCTASE"/>
    <property type="match status" value="1"/>
</dbReference>
<proteinExistence type="inferred from homology"/>
<evidence type="ECO:0000313" key="3">
    <source>
        <dbReference type="Proteomes" id="UP000630353"/>
    </source>
</evidence>
<evidence type="ECO:0000256" key="1">
    <source>
        <dbReference type="ARBA" id="ARBA00006484"/>
    </source>
</evidence>
<evidence type="ECO:0000313" key="2">
    <source>
        <dbReference type="EMBL" id="GHD53338.1"/>
    </source>
</evidence>
<reference evidence="2" key="2">
    <citation type="submission" date="2020-09" db="EMBL/GenBank/DDBJ databases">
        <authorList>
            <person name="Sun Q."/>
            <person name="Kim S."/>
        </authorList>
    </citation>
    <scope>NUCLEOTIDE SEQUENCE</scope>
    <source>
        <strain evidence="2">KCTC 42651</strain>
    </source>
</reference>
<organism evidence="2 3">
    <name type="scientific">Thalassobaculum fulvum</name>
    <dbReference type="NCBI Taxonomy" id="1633335"/>
    <lineage>
        <taxon>Bacteria</taxon>
        <taxon>Pseudomonadati</taxon>
        <taxon>Pseudomonadota</taxon>
        <taxon>Alphaproteobacteria</taxon>
        <taxon>Rhodospirillales</taxon>
        <taxon>Thalassobaculaceae</taxon>
        <taxon>Thalassobaculum</taxon>
    </lineage>
</organism>
<dbReference type="PRINTS" id="PR00080">
    <property type="entry name" value="SDRFAMILY"/>
</dbReference>
<dbReference type="InterPro" id="IPR002347">
    <property type="entry name" value="SDR_fam"/>
</dbReference>
<dbReference type="Proteomes" id="UP000630353">
    <property type="component" value="Unassembled WGS sequence"/>
</dbReference>
<gene>
    <name evidence="2" type="primary">fabG</name>
    <name evidence="2" type="ORF">GCM10017083_29900</name>
</gene>
<reference evidence="2" key="1">
    <citation type="journal article" date="2014" name="Int. J. Syst. Evol. Microbiol.">
        <title>Complete genome sequence of Corynebacterium casei LMG S-19264T (=DSM 44701T), isolated from a smear-ripened cheese.</title>
        <authorList>
            <consortium name="US DOE Joint Genome Institute (JGI-PGF)"/>
            <person name="Walter F."/>
            <person name="Albersmeier A."/>
            <person name="Kalinowski J."/>
            <person name="Ruckert C."/>
        </authorList>
    </citation>
    <scope>NUCLEOTIDE SEQUENCE</scope>
    <source>
        <strain evidence="2">KCTC 42651</strain>
    </source>
</reference>
<comment type="caution">
    <text evidence="2">The sequence shown here is derived from an EMBL/GenBank/DDBJ whole genome shotgun (WGS) entry which is preliminary data.</text>
</comment>
<name>A0A919CQN1_9PROT</name>
<keyword evidence="3" id="KW-1185">Reference proteome</keyword>
<sequence length="257" mass="26555">MDLKIAGRRALVTGASTGIGRAIALGLAAEGVHLAVSARNEAKLNALADEIAATGAPRPVVVIADIASADGAASAVDATLRQLGPVDILINNAGASRPRDSANAGLTEDEWWAESFALNFTAARRITDGLVPAMKAAGWGRIVTLTGALTQPGVNAAGPAKAALWSWSRSLSAQLAPHGITVNCIAPGRINTPQIVERLFPTDQARQAEIEQRIPMGRFGEPEELAALAVFLSSEIAGYITGTQVPVDGGMIRMALP</sequence>
<dbReference type="PRINTS" id="PR00081">
    <property type="entry name" value="GDHRDH"/>
</dbReference>
<dbReference type="AlphaFoldDB" id="A0A919CQN1"/>
<dbReference type="FunFam" id="3.40.50.720:FF:000084">
    <property type="entry name" value="Short-chain dehydrogenase reductase"/>
    <property type="match status" value="1"/>
</dbReference>
<dbReference type="InterPro" id="IPR050259">
    <property type="entry name" value="SDR"/>
</dbReference>
<comment type="similarity">
    <text evidence="1">Belongs to the short-chain dehydrogenases/reductases (SDR) family.</text>
</comment>
<dbReference type="SUPFAM" id="SSF51735">
    <property type="entry name" value="NAD(P)-binding Rossmann-fold domains"/>
    <property type="match status" value="1"/>
</dbReference>
<dbReference type="EMBL" id="BMZS01000006">
    <property type="protein sequence ID" value="GHD53338.1"/>
    <property type="molecule type" value="Genomic_DNA"/>
</dbReference>